<keyword evidence="3" id="KW-1185">Reference proteome</keyword>
<dbReference type="RefSeq" id="WP_035037785.1">
    <property type="nucleotide sequence ID" value="NZ_CP068983.1"/>
</dbReference>
<protein>
    <submittedName>
        <fullName evidence="2">Uncharacterized protein</fullName>
    </submittedName>
</protein>
<comment type="caution">
    <text evidence="2">The sequence shown here is derived from an EMBL/GenBank/DDBJ whole genome shotgun (WGS) entry which is preliminary data.</text>
</comment>
<keyword evidence="1" id="KW-0472">Membrane</keyword>
<keyword evidence="1" id="KW-1133">Transmembrane helix</keyword>
<name>A0AA41QTB0_9HYPH</name>
<reference evidence="2" key="1">
    <citation type="submission" date="2022-03" db="EMBL/GenBank/DDBJ databases">
        <title>The complete genome sequence of a Methyloterrigena soli.</title>
        <authorList>
            <person name="Zi Z."/>
        </authorList>
    </citation>
    <scope>NUCLEOTIDE SEQUENCE</scope>
    <source>
        <strain evidence="2">M48</strain>
    </source>
</reference>
<dbReference type="Proteomes" id="UP001156140">
    <property type="component" value="Unassembled WGS sequence"/>
</dbReference>
<dbReference type="EMBL" id="JALAZD010000004">
    <property type="protein sequence ID" value="MCI0129261.1"/>
    <property type="molecule type" value="Genomic_DNA"/>
</dbReference>
<proteinExistence type="predicted"/>
<feature type="transmembrane region" description="Helical" evidence="1">
    <location>
        <begin position="32"/>
        <end position="59"/>
    </location>
</feature>
<keyword evidence="1" id="KW-0812">Transmembrane</keyword>
<sequence length="60" mass="6527">MDGDRQEDGRAGKVPLVAPPAAGERSPFPWPWGLVAIGVMALAWVGIYLMWNGIVFLFAK</sequence>
<organism evidence="2 3">
    <name type="scientific">Paradevosia shaoguanensis</name>
    <dbReference type="NCBI Taxonomy" id="1335043"/>
    <lineage>
        <taxon>Bacteria</taxon>
        <taxon>Pseudomonadati</taxon>
        <taxon>Pseudomonadota</taxon>
        <taxon>Alphaproteobacteria</taxon>
        <taxon>Hyphomicrobiales</taxon>
        <taxon>Devosiaceae</taxon>
        <taxon>Paradevosia</taxon>
    </lineage>
</organism>
<accession>A0AA41QTB0</accession>
<evidence type="ECO:0000313" key="2">
    <source>
        <dbReference type="EMBL" id="MCI0129261.1"/>
    </source>
</evidence>
<evidence type="ECO:0000256" key="1">
    <source>
        <dbReference type="SAM" id="Phobius"/>
    </source>
</evidence>
<dbReference type="AlphaFoldDB" id="A0AA41QTB0"/>
<evidence type="ECO:0000313" key="3">
    <source>
        <dbReference type="Proteomes" id="UP001156140"/>
    </source>
</evidence>
<gene>
    <name evidence="2" type="ORF">ML536_20705</name>
</gene>